<dbReference type="GO" id="GO:1904680">
    <property type="term" value="F:peptide transmembrane transporter activity"/>
    <property type="evidence" value="ECO:0007669"/>
    <property type="project" value="TreeGrafter"/>
</dbReference>
<evidence type="ECO:0000256" key="1">
    <source>
        <dbReference type="ARBA" id="ARBA00005695"/>
    </source>
</evidence>
<dbReference type="SUPFAM" id="SSF53850">
    <property type="entry name" value="Periplasmic binding protein-like II"/>
    <property type="match status" value="1"/>
</dbReference>
<keyword evidence="2" id="KW-0813">Transport</keyword>
<evidence type="ECO:0000313" key="8">
    <source>
        <dbReference type="EMBL" id="KNB69425.1"/>
    </source>
</evidence>
<comment type="similarity">
    <text evidence="1">Belongs to the bacterial solute-binding protein 5 family.</text>
</comment>
<dbReference type="EMBL" id="BJON01000018">
    <property type="protein sequence ID" value="GED70856.1"/>
    <property type="molecule type" value="Genomic_DNA"/>
</dbReference>
<reference evidence="8" key="2">
    <citation type="submission" date="2015-07" db="EMBL/GenBank/DDBJ databases">
        <title>MeaNS - Measles Nucleotide Surveillance Program.</title>
        <authorList>
            <person name="Tran T."/>
            <person name="Druce J."/>
        </authorList>
    </citation>
    <scope>NUCLEOTIDE SEQUENCE</scope>
    <source>
        <strain evidence="8">DSM 9887</strain>
    </source>
</reference>
<dbReference type="GO" id="GO:0015833">
    <property type="term" value="P:peptide transport"/>
    <property type="evidence" value="ECO:0007669"/>
    <property type="project" value="TreeGrafter"/>
</dbReference>
<dbReference type="PANTHER" id="PTHR30290">
    <property type="entry name" value="PERIPLASMIC BINDING COMPONENT OF ABC TRANSPORTER"/>
    <property type="match status" value="1"/>
</dbReference>
<reference evidence="7 10" key="3">
    <citation type="submission" date="2019-06" db="EMBL/GenBank/DDBJ databases">
        <title>Whole genome shotgun sequence of Brevibacillus reuszeri NBRC 15719.</title>
        <authorList>
            <person name="Hosoyama A."/>
            <person name="Uohara A."/>
            <person name="Ohji S."/>
            <person name="Ichikawa N."/>
        </authorList>
    </citation>
    <scope>NUCLEOTIDE SEQUENCE [LARGE SCALE GENOMIC DNA]</scope>
    <source>
        <strain evidence="7 10">NBRC 15719</strain>
    </source>
</reference>
<dbReference type="Gene3D" id="3.90.76.10">
    <property type="entry name" value="Dipeptide-binding Protein, Domain 1"/>
    <property type="match status" value="1"/>
</dbReference>
<dbReference type="EMBL" id="LGIQ01000011">
    <property type="protein sequence ID" value="KNB69425.1"/>
    <property type="molecule type" value="Genomic_DNA"/>
</dbReference>
<dbReference type="PROSITE" id="PS51257">
    <property type="entry name" value="PROKAR_LIPOPROTEIN"/>
    <property type="match status" value="1"/>
</dbReference>
<dbReference type="Pfam" id="PF00496">
    <property type="entry name" value="SBP_bac_5"/>
    <property type="match status" value="1"/>
</dbReference>
<gene>
    <name evidence="8" type="ORF">ADS79_26405</name>
    <name evidence="7" type="ORF">BRE01_45580</name>
</gene>
<evidence type="ECO:0000256" key="3">
    <source>
        <dbReference type="ARBA" id="ARBA00022729"/>
    </source>
</evidence>
<feature type="chain" id="PRO_5038945681" evidence="5">
    <location>
        <begin position="24"/>
        <end position="537"/>
    </location>
</feature>
<dbReference type="RefSeq" id="WP_049741435.1">
    <property type="nucleotide sequence ID" value="NZ_BJON01000018.1"/>
</dbReference>
<evidence type="ECO:0000313" key="9">
    <source>
        <dbReference type="Proteomes" id="UP000036834"/>
    </source>
</evidence>
<name>A0A0K9YMN2_9BACL</name>
<organism evidence="8 9">
    <name type="scientific">Brevibacillus reuszeri</name>
    <dbReference type="NCBI Taxonomy" id="54915"/>
    <lineage>
        <taxon>Bacteria</taxon>
        <taxon>Bacillati</taxon>
        <taxon>Bacillota</taxon>
        <taxon>Bacilli</taxon>
        <taxon>Bacillales</taxon>
        <taxon>Paenibacillaceae</taxon>
        <taxon>Brevibacillus</taxon>
    </lineage>
</organism>
<accession>A0A0K9YMN2</accession>
<reference evidence="9" key="1">
    <citation type="submission" date="2015-07" db="EMBL/GenBank/DDBJ databases">
        <title>Genome sequencing project for genomic taxonomy and phylogenomics of Bacillus-like bacteria.</title>
        <authorList>
            <person name="Liu B."/>
            <person name="Wang J."/>
            <person name="Zhu Y."/>
            <person name="Liu G."/>
            <person name="Chen Q."/>
            <person name="Chen Z."/>
            <person name="Lan J."/>
            <person name="Che J."/>
            <person name="Ge C."/>
            <person name="Shi H."/>
            <person name="Pan Z."/>
            <person name="Liu X."/>
        </authorList>
    </citation>
    <scope>NUCLEOTIDE SEQUENCE [LARGE SCALE GENOMIC DNA]</scope>
    <source>
        <strain evidence="9">DSM 9887</strain>
    </source>
</reference>
<dbReference type="STRING" id="54915.ADS79_26405"/>
<dbReference type="CDD" id="cd08499">
    <property type="entry name" value="PBP2_Ylib_like"/>
    <property type="match status" value="1"/>
</dbReference>
<dbReference type="InterPro" id="IPR000914">
    <property type="entry name" value="SBP_5_dom"/>
</dbReference>
<evidence type="ECO:0000313" key="7">
    <source>
        <dbReference type="EMBL" id="GED70856.1"/>
    </source>
</evidence>
<sequence>MKTRKGWILLSVSLLVAATTLMGCTSNSSQTPKTSAEAPENAPQKETTEAKRTGEITVALEAEATSLDPWNSTDSNTLHILSTMFEGLLTLDEDGEVIPVLATDYKWSDDATSLTFHLRKAVLFHDGTPFDAQVVKNNLDYVRNKEHGMARASFFGFIKEITVVDPYTVTVTANEPDSAMVAYMAHPSASFKSQKELQKKLDDPNYSLDRNPVGTGPYQFHEWKNGQYVKVTAFSDYWDKGKTAKLASIQFKPVTEASTRVNMLKAGEVDIVTSLPTLDARNMGSDPSLDVYSGPSLNMLYVGMNTKLDKYKDKRVRQAMNYAMNKEQLISQVADGFGTAADSPLSPLVKGYSKQQSYAYDVAKAKELLKEAGYPNGFTATLWTRNSTEFVAIAENIKIQLQNVGIKVEVQAYESGTLFEKLDAGEGTDLYIGRWGTGTAEADWGLRPNFASDRVPPNYNNSGFYMNKQVDQLLDDALKATNSDAARQKYDEAQKVIMDEAPWIFLYVPDVVIAKQKTVSDVSVTLDTVRLNSAYKQ</sequence>
<dbReference type="OrthoDB" id="9796817at2"/>
<keyword evidence="10" id="KW-1185">Reference proteome</keyword>
<dbReference type="PATRIC" id="fig|54915.3.peg.4451"/>
<evidence type="ECO:0000256" key="5">
    <source>
        <dbReference type="SAM" id="SignalP"/>
    </source>
</evidence>
<keyword evidence="3 5" id="KW-0732">Signal</keyword>
<proteinExistence type="inferred from homology"/>
<dbReference type="PANTHER" id="PTHR30290:SF9">
    <property type="entry name" value="OLIGOPEPTIDE-BINDING PROTEIN APPA"/>
    <property type="match status" value="1"/>
</dbReference>
<dbReference type="GO" id="GO:0042597">
    <property type="term" value="C:periplasmic space"/>
    <property type="evidence" value="ECO:0007669"/>
    <property type="project" value="UniProtKB-ARBA"/>
</dbReference>
<comment type="caution">
    <text evidence="8">The sequence shown here is derived from an EMBL/GenBank/DDBJ whole genome shotgun (WGS) entry which is preliminary data.</text>
</comment>
<evidence type="ECO:0000256" key="2">
    <source>
        <dbReference type="ARBA" id="ARBA00022448"/>
    </source>
</evidence>
<evidence type="ECO:0000256" key="4">
    <source>
        <dbReference type="SAM" id="MobiDB-lite"/>
    </source>
</evidence>
<dbReference type="InterPro" id="IPR030678">
    <property type="entry name" value="Peptide/Ni-bd"/>
</dbReference>
<feature type="signal peptide" evidence="5">
    <location>
        <begin position="1"/>
        <end position="23"/>
    </location>
</feature>
<dbReference type="Gene3D" id="3.10.105.10">
    <property type="entry name" value="Dipeptide-binding Protein, Domain 3"/>
    <property type="match status" value="1"/>
</dbReference>
<feature type="region of interest" description="Disordered" evidence="4">
    <location>
        <begin position="25"/>
        <end position="54"/>
    </location>
</feature>
<dbReference type="Gene3D" id="3.40.190.10">
    <property type="entry name" value="Periplasmic binding protein-like II"/>
    <property type="match status" value="1"/>
</dbReference>
<feature type="compositionally biased region" description="Polar residues" evidence="4">
    <location>
        <begin position="25"/>
        <end position="34"/>
    </location>
</feature>
<feature type="domain" description="Solute-binding protein family 5" evidence="6">
    <location>
        <begin position="96"/>
        <end position="453"/>
    </location>
</feature>
<dbReference type="PIRSF" id="PIRSF002741">
    <property type="entry name" value="MppA"/>
    <property type="match status" value="1"/>
</dbReference>
<dbReference type="GO" id="GO:0043190">
    <property type="term" value="C:ATP-binding cassette (ABC) transporter complex"/>
    <property type="evidence" value="ECO:0007669"/>
    <property type="project" value="InterPro"/>
</dbReference>
<dbReference type="AlphaFoldDB" id="A0A0K9YMN2"/>
<dbReference type="Proteomes" id="UP000319578">
    <property type="component" value="Unassembled WGS sequence"/>
</dbReference>
<dbReference type="Proteomes" id="UP000036834">
    <property type="component" value="Unassembled WGS sequence"/>
</dbReference>
<dbReference type="InterPro" id="IPR039424">
    <property type="entry name" value="SBP_5"/>
</dbReference>
<evidence type="ECO:0000313" key="10">
    <source>
        <dbReference type="Proteomes" id="UP000319578"/>
    </source>
</evidence>
<protein>
    <submittedName>
        <fullName evidence="7 8">ABC transporter substrate-binding protein</fullName>
    </submittedName>
</protein>
<evidence type="ECO:0000259" key="6">
    <source>
        <dbReference type="Pfam" id="PF00496"/>
    </source>
</evidence>